<evidence type="ECO:0000313" key="1">
    <source>
        <dbReference type="Proteomes" id="UP000095286"/>
    </source>
</evidence>
<reference evidence="2" key="1">
    <citation type="submission" date="2016-11" db="UniProtKB">
        <authorList>
            <consortium name="WormBaseParasite"/>
        </authorList>
    </citation>
    <scope>IDENTIFICATION</scope>
    <source>
        <strain evidence="2">KR3021</strain>
    </source>
</reference>
<accession>A0AC35TG97</accession>
<proteinExistence type="predicted"/>
<dbReference type="Proteomes" id="UP000095286">
    <property type="component" value="Unplaced"/>
</dbReference>
<dbReference type="WBParaSite" id="RSKR_0000023900.1">
    <property type="protein sequence ID" value="RSKR_0000023900.1"/>
    <property type="gene ID" value="RSKR_0000023900"/>
</dbReference>
<sequence>MTELSRGFIQLMASDNVSNIQPTLQVLFAKSLGQTVRWKVSDGIYSYDQCILDPPLSYNYDEAKYGYALIHITDYEIKRPTPTNGLTKFKFIVKSCDVVRQEKGMIGNPVKHTGDPKTFEGINVNKLMVSTDVNVKSPIRTPFSPKGTIDPIKDISLYSTSWTIEGVVSERSVLRNIVTETKEMKAMNFVLIDKDGSDIRLSCFEDVAETWNKKIVIGKVFKISGDNLSVKETNAAFNKTTHSFELNVRRNTVVEEVVNCHTIQIPVPQLKRTKLASIGAVKSKVVDIIGLVDKVVPVAEFKTLKGDKRRMEIHLIDESCVKIPLTLWDVHCDLYSADQFKEGQVIFVSGANVNDFRFSYVLSYNYNTRIYFDVQDKAETGNLKMWNSSVRPTKTIHSNCFDMVDIPDPYHTTLIANALDFDFGEEAHSFNVVGKIQTIIGEPFYRACLHTYCTKKVYQNEKNHWVCEACDLHTTEFRYVMRMSAVIGDLSGSKKVSLFENECSRIFKCDSETLGKLYEKELESDEYDKLIKKTSADYYMFKVKTKTSDFEGKSYVNWNVQYIKPIDLGKYTKAVNRACDELEAKYALQ</sequence>
<name>A0AC35TG97_9BILA</name>
<evidence type="ECO:0000313" key="2">
    <source>
        <dbReference type="WBParaSite" id="RSKR_0000023900.1"/>
    </source>
</evidence>
<organism evidence="1 2">
    <name type="scientific">Rhabditophanes sp. KR3021</name>
    <dbReference type="NCBI Taxonomy" id="114890"/>
    <lineage>
        <taxon>Eukaryota</taxon>
        <taxon>Metazoa</taxon>
        <taxon>Ecdysozoa</taxon>
        <taxon>Nematoda</taxon>
        <taxon>Chromadorea</taxon>
        <taxon>Rhabditida</taxon>
        <taxon>Tylenchina</taxon>
        <taxon>Panagrolaimomorpha</taxon>
        <taxon>Strongyloidoidea</taxon>
        <taxon>Alloionematidae</taxon>
        <taxon>Rhabditophanes</taxon>
    </lineage>
</organism>
<protein>
    <submittedName>
        <fullName evidence="2">Replication protein A subunit</fullName>
    </submittedName>
</protein>